<evidence type="ECO:0000259" key="5">
    <source>
        <dbReference type="PROSITE" id="PS51464"/>
    </source>
</evidence>
<dbReference type="InterPro" id="IPR036388">
    <property type="entry name" value="WH-like_DNA-bd_sf"/>
</dbReference>
<dbReference type="InterPro" id="IPR046348">
    <property type="entry name" value="SIS_dom_sf"/>
</dbReference>
<keyword evidence="1" id="KW-0805">Transcription regulation</keyword>
<dbReference type="SUPFAM" id="SSF46689">
    <property type="entry name" value="Homeodomain-like"/>
    <property type="match status" value="1"/>
</dbReference>
<evidence type="ECO:0000313" key="6">
    <source>
        <dbReference type="EMBL" id="AZP05724.1"/>
    </source>
</evidence>
<dbReference type="CDD" id="cd05013">
    <property type="entry name" value="SIS_RpiR"/>
    <property type="match status" value="1"/>
</dbReference>
<proteinExistence type="predicted"/>
<dbReference type="Pfam" id="PF01418">
    <property type="entry name" value="HTH_6"/>
    <property type="match status" value="1"/>
</dbReference>
<keyword evidence="3" id="KW-0804">Transcription</keyword>
<reference evidence="7" key="1">
    <citation type="submission" date="2018-12" db="EMBL/GenBank/DDBJ databases">
        <title>Complete genome sequencing of Jeotgalibaca sp. H21T32.</title>
        <authorList>
            <person name="Bae J.-W."/>
            <person name="Lee S.-Y."/>
        </authorList>
    </citation>
    <scope>NUCLEOTIDE SEQUENCE [LARGE SCALE GENOMIC DNA]</scope>
    <source>
        <strain evidence="7">H21T32</strain>
    </source>
</reference>
<evidence type="ECO:0000256" key="3">
    <source>
        <dbReference type="ARBA" id="ARBA00023163"/>
    </source>
</evidence>
<dbReference type="PROSITE" id="PS51464">
    <property type="entry name" value="SIS"/>
    <property type="match status" value="1"/>
</dbReference>
<evidence type="ECO:0000259" key="4">
    <source>
        <dbReference type="PROSITE" id="PS51071"/>
    </source>
</evidence>
<evidence type="ECO:0000313" key="7">
    <source>
        <dbReference type="Proteomes" id="UP000273326"/>
    </source>
</evidence>
<dbReference type="Pfam" id="PF01380">
    <property type="entry name" value="SIS"/>
    <property type="match status" value="1"/>
</dbReference>
<keyword evidence="2" id="KW-0238">DNA-binding</keyword>
<dbReference type="PANTHER" id="PTHR30514">
    <property type="entry name" value="GLUCOKINASE"/>
    <property type="match status" value="1"/>
</dbReference>
<dbReference type="SUPFAM" id="SSF53697">
    <property type="entry name" value="SIS domain"/>
    <property type="match status" value="1"/>
</dbReference>
<accession>A0A3Q9BNY6</accession>
<feature type="domain" description="SIS" evidence="5">
    <location>
        <begin position="123"/>
        <end position="264"/>
    </location>
</feature>
<dbReference type="AlphaFoldDB" id="A0A3Q9BNY6"/>
<evidence type="ECO:0000256" key="2">
    <source>
        <dbReference type="ARBA" id="ARBA00023125"/>
    </source>
</evidence>
<keyword evidence="7" id="KW-1185">Reference proteome</keyword>
<gene>
    <name evidence="6" type="ORF">EJN90_07550</name>
</gene>
<dbReference type="InterPro" id="IPR000281">
    <property type="entry name" value="HTH_RpiR"/>
</dbReference>
<dbReference type="InterPro" id="IPR001347">
    <property type="entry name" value="SIS_dom"/>
</dbReference>
<dbReference type="OrthoDB" id="370421at2"/>
<dbReference type="InterPro" id="IPR009057">
    <property type="entry name" value="Homeodomain-like_sf"/>
</dbReference>
<evidence type="ECO:0000256" key="1">
    <source>
        <dbReference type="ARBA" id="ARBA00023015"/>
    </source>
</evidence>
<dbReference type="EMBL" id="CP034465">
    <property type="protein sequence ID" value="AZP05724.1"/>
    <property type="molecule type" value="Genomic_DNA"/>
</dbReference>
<dbReference type="Gene3D" id="1.10.10.10">
    <property type="entry name" value="Winged helix-like DNA-binding domain superfamily/Winged helix DNA-binding domain"/>
    <property type="match status" value="1"/>
</dbReference>
<dbReference type="GO" id="GO:1901135">
    <property type="term" value="P:carbohydrate derivative metabolic process"/>
    <property type="evidence" value="ECO:0007669"/>
    <property type="project" value="InterPro"/>
</dbReference>
<sequence length="291" mass="32407">MQQNILLTIKDKYSELPESERKIAEVIISDPLNVIQMNAAQLAKRADSSAAAVIRFCRSIHVKGFTELKLQLSAQTNMLQEDLHTDILPGEELEQIKKKLLMNTNYMLEKTNTSLEDGLIESVADLLAECPAIYVYGLGASYIVAMDIKQKFTRLGKQVTCSQDQHELAASMAIAPQGSVYIGVSNSGEKKEGLVLMHLANELGLHTISLTKETNNPLSKLSKLALKTANVVEAPLRSGATISLLSQLYAVDIVFYRFMTKRYDENIKSLERSRKATTDLLHLFNEYSNPE</sequence>
<feature type="domain" description="HTH rpiR-type" evidence="4">
    <location>
        <begin position="3"/>
        <end position="79"/>
    </location>
</feature>
<name>A0A3Q9BNY6_9LACT</name>
<dbReference type="GO" id="GO:0097367">
    <property type="term" value="F:carbohydrate derivative binding"/>
    <property type="evidence" value="ECO:0007669"/>
    <property type="project" value="InterPro"/>
</dbReference>
<dbReference type="Proteomes" id="UP000273326">
    <property type="component" value="Chromosome"/>
</dbReference>
<dbReference type="Gene3D" id="3.40.50.10490">
    <property type="entry name" value="Glucose-6-phosphate isomerase like protein, domain 1"/>
    <property type="match status" value="1"/>
</dbReference>
<dbReference type="PROSITE" id="PS51071">
    <property type="entry name" value="HTH_RPIR"/>
    <property type="match status" value="1"/>
</dbReference>
<dbReference type="InterPro" id="IPR035472">
    <property type="entry name" value="RpiR-like_SIS"/>
</dbReference>
<dbReference type="PANTHER" id="PTHR30514:SF10">
    <property type="entry name" value="MURR_RPIR FAMILY TRANSCRIPTIONAL REGULATOR"/>
    <property type="match status" value="1"/>
</dbReference>
<dbReference type="InterPro" id="IPR047640">
    <property type="entry name" value="RpiR-like"/>
</dbReference>
<protein>
    <submittedName>
        <fullName evidence="6">MurR/RpiR family transcriptional regulator</fullName>
    </submittedName>
</protein>
<dbReference type="GO" id="GO:0003700">
    <property type="term" value="F:DNA-binding transcription factor activity"/>
    <property type="evidence" value="ECO:0007669"/>
    <property type="project" value="InterPro"/>
</dbReference>
<dbReference type="KEGG" id="jeh:EJN90_07550"/>
<dbReference type="GO" id="GO:0003677">
    <property type="term" value="F:DNA binding"/>
    <property type="evidence" value="ECO:0007669"/>
    <property type="project" value="UniProtKB-KW"/>
</dbReference>
<organism evidence="6 7">
    <name type="scientific">Jeotgalibaca ciconiae</name>
    <dbReference type="NCBI Taxonomy" id="2496265"/>
    <lineage>
        <taxon>Bacteria</taxon>
        <taxon>Bacillati</taxon>
        <taxon>Bacillota</taxon>
        <taxon>Bacilli</taxon>
        <taxon>Lactobacillales</taxon>
        <taxon>Carnobacteriaceae</taxon>
        <taxon>Jeotgalibaca</taxon>
    </lineage>
</organism>